<name>A0A3B1CUR8_9ZZZZ</name>
<dbReference type="AlphaFoldDB" id="A0A3B1CUR8"/>
<dbReference type="Pfam" id="PF02826">
    <property type="entry name" value="2-Hacid_dh_C"/>
    <property type="match status" value="1"/>
</dbReference>
<dbReference type="SUPFAM" id="SSF51735">
    <property type="entry name" value="NAD(P)-binding Rossmann-fold domains"/>
    <property type="match status" value="1"/>
</dbReference>
<dbReference type="GO" id="GO:0033711">
    <property type="term" value="F:4-phosphoerythronate dehydrogenase activity"/>
    <property type="evidence" value="ECO:0007669"/>
    <property type="project" value="UniProtKB-EC"/>
</dbReference>
<dbReference type="Gene3D" id="3.30.1370.170">
    <property type="match status" value="1"/>
</dbReference>
<dbReference type="GO" id="GO:0051287">
    <property type="term" value="F:NAD binding"/>
    <property type="evidence" value="ECO:0007669"/>
    <property type="project" value="InterPro"/>
</dbReference>
<feature type="domain" description="Erythronate-4-phosphate dehydrogenase dimerisation" evidence="3">
    <location>
        <begin position="130"/>
        <end position="211"/>
    </location>
</feature>
<dbReference type="EC" id="1.1.1.290" evidence="4"/>
<dbReference type="PANTHER" id="PTHR10996">
    <property type="entry name" value="2-HYDROXYACID DEHYDROGENASE-RELATED"/>
    <property type="match status" value="1"/>
</dbReference>
<dbReference type="InterPro" id="IPR036291">
    <property type="entry name" value="NAD(P)-bd_dom_sf"/>
</dbReference>
<feature type="domain" description="D-isomer specific 2-hydroxyacid dehydrogenase NAD-binding" evidence="2">
    <location>
        <begin position="6"/>
        <end position="95"/>
    </location>
</feature>
<organism evidence="4">
    <name type="scientific">hydrothermal vent metagenome</name>
    <dbReference type="NCBI Taxonomy" id="652676"/>
    <lineage>
        <taxon>unclassified sequences</taxon>
        <taxon>metagenomes</taxon>
        <taxon>ecological metagenomes</taxon>
    </lineage>
</organism>
<evidence type="ECO:0000313" key="4">
    <source>
        <dbReference type="EMBL" id="VAX32132.1"/>
    </source>
</evidence>
<dbReference type="EMBL" id="UOGF01000083">
    <property type="protein sequence ID" value="VAX32132.1"/>
    <property type="molecule type" value="Genomic_DNA"/>
</dbReference>
<protein>
    <submittedName>
        <fullName evidence="4">Erythronate-4-phosphate dehydrogenase</fullName>
        <ecNumber evidence="4">1.1.1.290</ecNumber>
    </submittedName>
</protein>
<proteinExistence type="predicted"/>
<dbReference type="Pfam" id="PF11890">
    <property type="entry name" value="DUF3410"/>
    <property type="match status" value="1"/>
</dbReference>
<dbReference type="InterPro" id="IPR038251">
    <property type="entry name" value="PdxB_dimer_sf"/>
</dbReference>
<evidence type="ECO:0000259" key="3">
    <source>
        <dbReference type="Pfam" id="PF11890"/>
    </source>
</evidence>
<evidence type="ECO:0000256" key="1">
    <source>
        <dbReference type="ARBA" id="ARBA00023002"/>
    </source>
</evidence>
<dbReference type="InterPro" id="IPR024531">
    <property type="entry name" value="Erythronate-4-P_DHase_dimer"/>
</dbReference>
<keyword evidence="1 4" id="KW-0560">Oxidoreductase</keyword>
<feature type="non-terminal residue" evidence="4">
    <location>
        <position position="1"/>
    </location>
</feature>
<dbReference type="Gene3D" id="3.40.50.720">
    <property type="entry name" value="NAD(P)-binding Rossmann-like Domain"/>
    <property type="match status" value="2"/>
</dbReference>
<sequence length="223" mass="25062">LQETCEADFISLHVPLNDVGEDSTRNLLNEDRLRRINPKTVIINTSRGEVIDPVPLFNQLEKKQLARPILDVWSNEPSINWALLEKVEIGTPHIAGYSLDGKVAGTQMVYESACAALGVMPSWSRHGLTLPGQRTIEMDAEEKDELTIFNSLCAQAYHLASDIRHFMALINLPRASRSTAFDSLRKTYPIRRAFQNASLTVPLTQIKWLNQMIGLGFKPQIPQ</sequence>
<dbReference type="InterPro" id="IPR050223">
    <property type="entry name" value="D-isomer_2-hydroxyacid_DH"/>
</dbReference>
<gene>
    <name evidence="4" type="ORF">MNBD_NITROSPIRAE01-553</name>
</gene>
<accession>A0A3B1CUR8</accession>
<reference evidence="4" key="1">
    <citation type="submission" date="2018-06" db="EMBL/GenBank/DDBJ databases">
        <authorList>
            <person name="Zhirakovskaya E."/>
        </authorList>
    </citation>
    <scope>NUCLEOTIDE SEQUENCE</scope>
</reference>
<dbReference type="InterPro" id="IPR006140">
    <property type="entry name" value="D-isomer_DH_NAD-bd"/>
</dbReference>
<evidence type="ECO:0000259" key="2">
    <source>
        <dbReference type="Pfam" id="PF02826"/>
    </source>
</evidence>